<dbReference type="Proteomes" id="UP001277972">
    <property type="component" value="Unassembled WGS sequence"/>
</dbReference>
<gene>
    <name evidence="1" type="primary">modA</name>
    <name evidence="1" type="ORF">SH601_12490</name>
</gene>
<evidence type="ECO:0000313" key="2">
    <source>
        <dbReference type="Proteomes" id="UP001277972"/>
    </source>
</evidence>
<protein>
    <submittedName>
        <fullName evidence="1">Molybdate ABC transporter substrate-binding protein</fullName>
    </submittedName>
</protein>
<sequence length="254" mass="27901">MKKVLYIFLFALTLLIACGQEKEEVTISVAASLTDAMTDIIEQFEAENPNYTVAVNAGGSGALSQQIIQGAPADIFFSASLHDFKRVYQEGLIDDDYKIPLLANELVWIQQADTELASEIDNFEQIAIGTPEAVPAGDYAKQALTGQGIYEALEGRFVFTKDVRQVMQYVEKGDVHAGLVYRTDALTSDKVQINEHLPIGTHDAIIYPVGIINNKPAVEAFYQYLLTEEAANIFEQYGFGKVDGDIDGSIFSTN</sequence>
<name>A0ACC6M7I9_9BACI</name>
<dbReference type="EMBL" id="JAWZSR010000007">
    <property type="protein sequence ID" value="MDX8046802.1"/>
    <property type="molecule type" value="Genomic_DNA"/>
</dbReference>
<accession>A0ACC6M7I9</accession>
<keyword evidence="2" id="KW-1185">Reference proteome</keyword>
<organism evidence="1 2">
    <name type="scientific">Gracilibacillus pellucidus</name>
    <dbReference type="NCBI Taxonomy" id="3095368"/>
    <lineage>
        <taxon>Bacteria</taxon>
        <taxon>Bacillati</taxon>
        <taxon>Bacillota</taxon>
        <taxon>Bacilli</taxon>
        <taxon>Bacillales</taxon>
        <taxon>Bacillaceae</taxon>
        <taxon>Gracilibacillus</taxon>
    </lineage>
</organism>
<proteinExistence type="predicted"/>
<evidence type="ECO:0000313" key="1">
    <source>
        <dbReference type="EMBL" id="MDX8046802.1"/>
    </source>
</evidence>
<reference evidence="1" key="1">
    <citation type="submission" date="2023-11" db="EMBL/GenBank/DDBJ databases">
        <title>Gracilibacillus pellucida a moderately halophilic bacterium isolated from saline soil in Xinjiang province.</title>
        <authorList>
            <person name="Zhang Z."/>
            <person name="Tan F."/>
            <person name="Wang Y."/>
            <person name="Xia M."/>
        </authorList>
    </citation>
    <scope>NUCLEOTIDE SEQUENCE</scope>
    <source>
        <strain evidence="1">S3-1-1</strain>
    </source>
</reference>
<comment type="caution">
    <text evidence="1">The sequence shown here is derived from an EMBL/GenBank/DDBJ whole genome shotgun (WGS) entry which is preliminary data.</text>
</comment>